<keyword evidence="4 5" id="KW-0067">ATP-binding</keyword>
<dbReference type="PROSITE" id="PS00107">
    <property type="entry name" value="PROTEIN_KINASE_ATP"/>
    <property type="match status" value="1"/>
</dbReference>
<dbReference type="SUPFAM" id="SSF56112">
    <property type="entry name" value="Protein kinase-like (PK-like)"/>
    <property type="match status" value="1"/>
</dbReference>
<dbReference type="FunFam" id="1.10.510.10:FF:000474">
    <property type="entry name" value="Wall-associated receptor kinase 3"/>
    <property type="match status" value="1"/>
</dbReference>
<feature type="domain" description="Protein kinase" evidence="7">
    <location>
        <begin position="43"/>
        <end position="309"/>
    </location>
</feature>
<evidence type="ECO:0000256" key="3">
    <source>
        <dbReference type="ARBA" id="ARBA00022777"/>
    </source>
</evidence>
<dbReference type="Proteomes" id="UP000095767">
    <property type="component" value="Unassembled WGS sequence"/>
</dbReference>
<keyword evidence="3 8" id="KW-0418">Kinase</keyword>
<dbReference type="Pfam" id="PF00069">
    <property type="entry name" value="Pkinase"/>
    <property type="match status" value="1"/>
</dbReference>
<dbReference type="GO" id="GO:0005524">
    <property type="term" value="F:ATP binding"/>
    <property type="evidence" value="ECO:0007669"/>
    <property type="project" value="UniProtKB-UniRule"/>
</dbReference>
<dbReference type="InterPro" id="IPR017441">
    <property type="entry name" value="Protein_kinase_ATP_BS"/>
</dbReference>
<dbReference type="Gene3D" id="1.10.510.10">
    <property type="entry name" value="Transferase(Phosphotransferase) domain 1"/>
    <property type="match status" value="1"/>
</dbReference>
<dbReference type="GO" id="GO:0004674">
    <property type="term" value="F:protein serine/threonine kinase activity"/>
    <property type="evidence" value="ECO:0007669"/>
    <property type="project" value="UniProtKB-KW"/>
</dbReference>
<proteinExistence type="inferred from homology"/>
<dbReference type="Gene3D" id="3.30.200.20">
    <property type="entry name" value="Phosphorylase Kinase, domain 1"/>
    <property type="match status" value="1"/>
</dbReference>
<dbReference type="EMBL" id="LWDX02047455">
    <property type="protein sequence ID" value="OEL21655.1"/>
    <property type="molecule type" value="Genomic_DNA"/>
</dbReference>
<gene>
    <name evidence="8" type="ORF">BAE44_0017326</name>
</gene>
<evidence type="ECO:0000313" key="8">
    <source>
        <dbReference type="EMBL" id="OEL21655.1"/>
    </source>
</evidence>
<sequence>MELMENRLIAGHLVHGNDKVKWTLGDNNHIKNFTEDDIERITRNYRFPVGKGGFGEVYRGFLDDEHDLVAVKRYIRGDLREEFLEEASIHSNHKNVVRLIGYCIGESDLTMVNEYISKGNLDDTLHRNNVSIPLDIRLGIAIACAEALSYIHSMHLSSDSLVCHGDIKPANILLDYNLTAKVLDFGLSRLLSGGITRYTSNVKGSIDYMDPIYLQEGRLTPRSDVYSFGAVLLELIARRRVKEGNVSLIGTFCKACAEGKGLRELFDAEIANESNVKILGETARLAAECLRLDIDKRPRMDYVVKHLRMFWKDLQGGQDIGWHKKSFGIFKRHVGDK</sequence>
<evidence type="ECO:0000256" key="6">
    <source>
        <dbReference type="RuleBase" id="RU000304"/>
    </source>
</evidence>
<dbReference type="PANTHER" id="PTHR27005:SF87">
    <property type="entry name" value="OS11G0556600 PROTEIN"/>
    <property type="match status" value="1"/>
</dbReference>
<keyword evidence="1" id="KW-0808">Transferase</keyword>
<dbReference type="InterPro" id="IPR011009">
    <property type="entry name" value="Kinase-like_dom_sf"/>
</dbReference>
<evidence type="ECO:0000259" key="7">
    <source>
        <dbReference type="PROSITE" id="PS50011"/>
    </source>
</evidence>
<reference evidence="8 9" key="1">
    <citation type="submission" date="2016-09" db="EMBL/GenBank/DDBJ databases">
        <title>The draft genome of Dichanthelium oligosanthes: A C3 panicoid grass species.</title>
        <authorList>
            <person name="Studer A.J."/>
            <person name="Schnable J.C."/>
            <person name="Brutnell T.P."/>
        </authorList>
    </citation>
    <scope>NUCLEOTIDE SEQUENCE [LARGE SCALE GENOMIC DNA]</scope>
    <source>
        <strain evidence="9">cv. Kellogg 1175</strain>
        <tissue evidence="8">Leaf</tissue>
    </source>
</reference>
<evidence type="ECO:0000256" key="2">
    <source>
        <dbReference type="ARBA" id="ARBA00022741"/>
    </source>
</evidence>
<evidence type="ECO:0000256" key="5">
    <source>
        <dbReference type="PROSITE-ProRule" id="PRU10141"/>
    </source>
</evidence>
<dbReference type="SMART" id="SM00220">
    <property type="entry name" value="S_TKc"/>
    <property type="match status" value="1"/>
</dbReference>
<comment type="caution">
    <text evidence="8">The sequence shown here is derived from an EMBL/GenBank/DDBJ whole genome shotgun (WGS) entry which is preliminary data.</text>
</comment>
<dbReference type="OrthoDB" id="2017579at2759"/>
<feature type="binding site" evidence="5">
    <location>
        <position position="72"/>
    </location>
    <ligand>
        <name>ATP</name>
        <dbReference type="ChEBI" id="CHEBI:30616"/>
    </ligand>
</feature>
<dbReference type="PROSITE" id="PS50011">
    <property type="entry name" value="PROTEIN_KINASE_DOM"/>
    <property type="match status" value="1"/>
</dbReference>
<dbReference type="InterPro" id="IPR045274">
    <property type="entry name" value="WAK-like"/>
</dbReference>
<dbReference type="AlphaFoldDB" id="A0A1E5V9F6"/>
<dbReference type="InterPro" id="IPR000719">
    <property type="entry name" value="Prot_kinase_dom"/>
</dbReference>
<dbReference type="PANTHER" id="PTHR27005">
    <property type="entry name" value="WALL-ASSOCIATED RECEPTOR KINASE-LIKE 21"/>
    <property type="match status" value="1"/>
</dbReference>
<name>A0A1E5V9F6_9POAL</name>
<evidence type="ECO:0000313" key="9">
    <source>
        <dbReference type="Proteomes" id="UP000095767"/>
    </source>
</evidence>
<dbReference type="InterPro" id="IPR008271">
    <property type="entry name" value="Ser/Thr_kinase_AS"/>
</dbReference>
<evidence type="ECO:0000256" key="1">
    <source>
        <dbReference type="ARBA" id="ARBA00022679"/>
    </source>
</evidence>
<dbReference type="PROSITE" id="PS00108">
    <property type="entry name" value="PROTEIN_KINASE_ST"/>
    <property type="match status" value="1"/>
</dbReference>
<keyword evidence="9" id="KW-1185">Reference proteome</keyword>
<organism evidence="8 9">
    <name type="scientific">Dichanthelium oligosanthes</name>
    <dbReference type="NCBI Taxonomy" id="888268"/>
    <lineage>
        <taxon>Eukaryota</taxon>
        <taxon>Viridiplantae</taxon>
        <taxon>Streptophyta</taxon>
        <taxon>Embryophyta</taxon>
        <taxon>Tracheophyta</taxon>
        <taxon>Spermatophyta</taxon>
        <taxon>Magnoliopsida</taxon>
        <taxon>Liliopsida</taxon>
        <taxon>Poales</taxon>
        <taxon>Poaceae</taxon>
        <taxon>PACMAD clade</taxon>
        <taxon>Panicoideae</taxon>
        <taxon>Panicodae</taxon>
        <taxon>Paniceae</taxon>
        <taxon>Dichantheliinae</taxon>
        <taxon>Dichanthelium</taxon>
    </lineage>
</organism>
<evidence type="ECO:0000256" key="4">
    <source>
        <dbReference type="ARBA" id="ARBA00022840"/>
    </source>
</evidence>
<comment type="similarity">
    <text evidence="6">Belongs to the protein kinase superfamily.</text>
</comment>
<keyword evidence="6" id="KW-0723">Serine/threonine-protein kinase</keyword>
<keyword evidence="2 5" id="KW-0547">Nucleotide-binding</keyword>
<dbReference type="GO" id="GO:0007166">
    <property type="term" value="P:cell surface receptor signaling pathway"/>
    <property type="evidence" value="ECO:0007669"/>
    <property type="project" value="InterPro"/>
</dbReference>
<dbReference type="STRING" id="888268.A0A1E5V9F6"/>
<keyword evidence="8" id="KW-0675">Receptor</keyword>
<accession>A0A1E5V9F6</accession>
<protein>
    <submittedName>
        <fullName evidence="8">Wall-associated receptor kinase 1</fullName>
    </submittedName>
</protein>
<dbReference type="GO" id="GO:0005886">
    <property type="term" value="C:plasma membrane"/>
    <property type="evidence" value="ECO:0007669"/>
    <property type="project" value="TreeGrafter"/>
</dbReference>